<comment type="caution">
    <text evidence="3">The sequence shown here is derived from an EMBL/GenBank/DDBJ whole genome shotgun (WGS) entry which is preliminary data.</text>
</comment>
<dbReference type="InterPro" id="IPR000192">
    <property type="entry name" value="Aminotrans_V_dom"/>
</dbReference>
<feature type="domain" description="Aminotransferase class V" evidence="2">
    <location>
        <begin position="112"/>
        <end position="159"/>
    </location>
</feature>
<proteinExistence type="predicted"/>
<dbReference type="EMBL" id="JADFTS010000008">
    <property type="protein sequence ID" value="KAF9594565.1"/>
    <property type="molecule type" value="Genomic_DNA"/>
</dbReference>
<dbReference type="Gene3D" id="3.40.640.10">
    <property type="entry name" value="Type I PLP-dependent aspartate aminotransferase-like (Major domain)"/>
    <property type="match status" value="2"/>
</dbReference>
<keyword evidence="1" id="KW-0663">Pyridoxal phosphate</keyword>
<name>A0A835LH56_9MAGN</name>
<reference evidence="3 4" key="1">
    <citation type="submission" date="2020-10" db="EMBL/GenBank/DDBJ databases">
        <title>The Coptis chinensis genome and diversification of protoberbering-type alkaloids.</title>
        <authorList>
            <person name="Wang B."/>
            <person name="Shu S."/>
            <person name="Song C."/>
            <person name="Liu Y."/>
        </authorList>
    </citation>
    <scope>NUCLEOTIDE SEQUENCE [LARGE SCALE GENOMIC DNA]</scope>
    <source>
        <strain evidence="3">HL-2020</strain>
        <tissue evidence="3">Leaf</tissue>
    </source>
</reference>
<evidence type="ECO:0000313" key="4">
    <source>
        <dbReference type="Proteomes" id="UP000631114"/>
    </source>
</evidence>
<evidence type="ECO:0000256" key="1">
    <source>
        <dbReference type="ARBA" id="ARBA00022898"/>
    </source>
</evidence>
<dbReference type="InterPro" id="IPR015421">
    <property type="entry name" value="PyrdxlP-dep_Trfase_major"/>
</dbReference>
<dbReference type="OrthoDB" id="420046at2759"/>
<keyword evidence="4" id="KW-1185">Reference proteome</keyword>
<organism evidence="3 4">
    <name type="scientific">Coptis chinensis</name>
    <dbReference type="NCBI Taxonomy" id="261450"/>
    <lineage>
        <taxon>Eukaryota</taxon>
        <taxon>Viridiplantae</taxon>
        <taxon>Streptophyta</taxon>
        <taxon>Embryophyta</taxon>
        <taxon>Tracheophyta</taxon>
        <taxon>Spermatophyta</taxon>
        <taxon>Magnoliopsida</taxon>
        <taxon>Ranunculales</taxon>
        <taxon>Ranunculaceae</taxon>
        <taxon>Coptidoideae</taxon>
        <taxon>Coptis</taxon>
    </lineage>
</organism>
<dbReference type="AlphaFoldDB" id="A0A835LH56"/>
<dbReference type="PANTHER" id="PTHR43586">
    <property type="entry name" value="CYSTEINE DESULFURASE"/>
    <property type="match status" value="1"/>
</dbReference>
<accession>A0A835LH56</accession>
<sequence length="269" mass="30027">MSQMCGPTVFGFLYGKSKVLSRMPPFLVLRLVLPQCVTCFLCFRWWRNDFDVFLDHSTYANRPPSEPANWKVLAKSSLCYSWIELATYLHESLCVIPNVRIYGPVPSEHVLVLPIKDITSWSHNVGAKVLVDACQSVPHMVVDVQSLDADFLVASSHKWLYRRESSNLGSFRKPSRRLGSVLPIKDITSWSHNVGAKVLVDACQSVPHMMVDVQSLDADFLVASSHKMCGPTGAGFLYGKSKVLSRMPPFLGGGEMISDVFLDHSTYAE</sequence>
<evidence type="ECO:0000313" key="3">
    <source>
        <dbReference type="EMBL" id="KAF9594565.1"/>
    </source>
</evidence>
<protein>
    <recommendedName>
        <fullName evidence="2">Aminotransferase class V domain-containing protein</fullName>
    </recommendedName>
</protein>
<dbReference type="InterPro" id="IPR015424">
    <property type="entry name" value="PyrdxlP-dep_Trfase"/>
</dbReference>
<evidence type="ECO:0000259" key="2">
    <source>
        <dbReference type="Pfam" id="PF00266"/>
    </source>
</evidence>
<dbReference type="Pfam" id="PF00266">
    <property type="entry name" value="Aminotran_5"/>
    <property type="match status" value="2"/>
</dbReference>
<dbReference type="SUPFAM" id="SSF53383">
    <property type="entry name" value="PLP-dependent transferases"/>
    <property type="match status" value="2"/>
</dbReference>
<dbReference type="Proteomes" id="UP000631114">
    <property type="component" value="Unassembled WGS sequence"/>
</dbReference>
<gene>
    <name evidence="3" type="ORF">IFM89_033535</name>
</gene>
<dbReference type="PANTHER" id="PTHR43586:SF8">
    <property type="entry name" value="CYSTEINE DESULFURASE 1, CHLOROPLASTIC"/>
    <property type="match status" value="1"/>
</dbReference>
<feature type="domain" description="Aminotransferase class V" evidence="2">
    <location>
        <begin position="175"/>
        <end position="268"/>
    </location>
</feature>